<evidence type="ECO:0000313" key="2">
    <source>
        <dbReference type="Proteomes" id="UP000886653"/>
    </source>
</evidence>
<comment type="caution">
    <text evidence="1">The sequence shown here is derived from an EMBL/GenBank/DDBJ whole genome shotgun (WGS) entry which is preliminary data.</text>
</comment>
<organism evidence="1 2">
    <name type="scientific">Cronartium quercuum f. sp. fusiforme G11</name>
    <dbReference type="NCBI Taxonomy" id="708437"/>
    <lineage>
        <taxon>Eukaryota</taxon>
        <taxon>Fungi</taxon>
        <taxon>Dikarya</taxon>
        <taxon>Basidiomycota</taxon>
        <taxon>Pucciniomycotina</taxon>
        <taxon>Pucciniomycetes</taxon>
        <taxon>Pucciniales</taxon>
        <taxon>Coleosporiaceae</taxon>
        <taxon>Cronartium</taxon>
    </lineage>
</organism>
<dbReference type="Proteomes" id="UP000886653">
    <property type="component" value="Unassembled WGS sequence"/>
</dbReference>
<gene>
    <name evidence="1" type="ORF">CROQUDRAFT_94214</name>
</gene>
<sequence>MSVRTRGGRILEVSISKPLASAQKPLVVLTSSSGCAQVWKTQFCLHLKPF</sequence>
<dbReference type="EMBL" id="MU167282">
    <property type="protein sequence ID" value="KAG0145113.1"/>
    <property type="molecule type" value="Genomic_DNA"/>
</dbReference>
<accession>A0A9P6NJD8</accession>
<evidence type="ECO:0000313" key="1">
    <source>
        <dbReference type="EMBL" id="KAG0145113.1"/>
    </source>
</evidence>
<keyword evidence="2" id="KW-1185">Reference proteome</keyword>
<dbReference type="PROSITE" id="PS51257">
    <property type="entry name" value="PROKAR_LIPOPROTEIN"/>
    <property type="match status" value="1"/>
</dbReference>
<name>A0A9P6NJD8_9BASI</name>
<reference evidence="1" key="1">
    <citation type="submission" date="2013-11" db="EMBL/GenBank/DDBJ databases">
        <title>Genome sequence of the fusiform rust pathogen reveals effectors for host alternation and coevolution with pine.</title>
        <authorList>
            <consortium name="DOE Joint Genome Institute"/>
            <person name="Smith K."/>
            <person name="Pendleton A."/>
            <person name="Kubisiak T."/>
            <person name="Anderson C."/>
            <person name="Salamov A."/>
            <person name="Aerts A."/>
            <person name="Riley R."/>
            <person name="Clum A."/>
            <person name="Lindquist E."/>
            <person name="Ence D."/>
            <person name="Campbell M."/>
            <person name="Kronenberg Z."/>
            <person name="Feau N."/>
            <person name="Dhillon B."/>
            <person name="Hamelin R."/>
            <person name="Burleigh J."/>
            <person name="Smith J."/>
            <person name="Yandell M."/>
            <person name="Nelson C."/>
            <person name="Grigoriev I."/>
            <person name="Davis J."/>
        </authorList>
    </citation>
    <scope>NUCLEOTIDE SEQUENCE</scope>
    <source>
        <strain evidence="1">G11</strain>
    </source>
</reference>
<dbReference type="AlphaFoldDB" id="A0A9P6NJD8"/>
<protein>
    <submittedName>
        <fullName evidence="1">Uncharacterized protein</fullName>
    </submittedName>
</protein>
<proteinExistence type="predicted"/>